<keyword evidence="1" id="KW-1133">Transmembrane helix</keyword>
<dbReference type="InterPro" id="IPR013424">
    <property type="entry name" value="Ice-binding_C"/>
</dbReference>
<feature type="chain" id="PRO_5047272547" evidence="2">
    <location>
        <begin position="20"/>
        <end position="168"/>
    </location>
</feature>
<organism evidence="4 5">
    <name type="scientific">Aquincola tertiaricarbonis</name>
    <dbReference type="NCBI Taxonomy" id="391953"/>
    <lineage>
        <taxon>Bacteria</taxon>
        <taxon>Pseudomonadati</taxon>
        <taxon>Pseudomonadota</taxon>
        <taxon>Betaproteobacteria</taxon>
        <taxon>Burkholderiales</taxon>
        <taxon>Sphaerotilaceae</taxon>
        <taxon>Aquincola</taxon>
    </lineage>
</organism>
<feature type="transmembrane region" description="Helical" evidence="1">
    <location>
        <begin position="146"/>
        <end position="163"/>
    </location>
</feature>
<evidence type="ECO:0000313" key="5">
    <source>
        <dbReference type="Proteomes" id="UP001056201"/>
    </source>
</evidence>
<dbReference type="Proteomes" id="UP001056201">
    <property type="component" value="Chromosome 1"/>
</dbReference>
<sequence>MKKTLLAAAIALSTTFASAAPVSIAFDADDTAAFWSKPAAGSFTDEYVFTVPYQLSALSASVTTSIVGNRDIDFSRVYLTDGSSTLFNFLQTSTDATGSEQWALTDAPLLAGINYHLFLEGSSAATGALYAGELSVMPASAVPEPGSVALVLAGLGAAGLVGWRRRRA</sequence>
<dbReference type="NCBIfam" id="NF038126">
    <property type="entry name" value="PEP_CTERM_FxDxF"/>
    <property type="match status" value="1"/>
</dbReference>
<name>A0ABY4S847_AQUTE</name>
<feature type="domain" description="Ice-binding protein C-terminal" evidence="3">
    <location>
        <begin position="141"/>
        <end position="166"/>
    </location>
</feature>
<evidence type="ECO:0000256" key="2">
    <source>
        <dbReference type="SAM" id="SignalP"/>
    </source>
</evidence>
<evidence type="ECO:0000256" key="1">
    <source>
        <dbReference type="SAM" id="Phobius"/>
    </source>
</evidence>
<feature type="signal peptide" evidence="2">
    <location>
        <begin position="1"/>
        <end position="19"/>
    </location>
</feature>
<keyword evidence="5" id="KW-1185">Reference proteome</keyword>
<dbReference type="EMBL" id="CP097635">
    <property type="protein sequence ID" value="URI08067.1"/>
    <property type="molecule type" value="Genomic_DNA"/>
</dbReference>
<dbReference type="RefSeq" id="WP_250196289.1">
    <property type="nucleotide sequence ID" value="NZ_CP097635.1"/>
</dbReference>
<dbReference type="Pfam" id="PF07589">
    <property type="entry name" value="PEP-CTERM"/>
    <property type="match status" value="1"/>
</dbReference>
<keyword evidence="1" id="KW-0812">Transmembrane</keyword>
<evidence type="ECO:0000313" key="4">
    <source>
        <dbReference type="EMBL" id="URI08067.1"/>
    </source>
</evidence>
<proteinExistence type="predicted"/>
<evidence type="ECO:0000259" key="3">
    <source>
        <dbReference type="Pfam" id="PF07589"/>
    </source>
</evidence>
<reference evidence="4" key="1">
    <citation type="submission" date="2022-05" db="EMBL/GenBank/DDBJ databases">
        <title>An RpoN-dependent PEP-CTERM gene is involved in floc formation of an Aquincola tertiaricarbonis strain.</title>
        <authorList>
            <person name="Qiu D."/>
            <person name="Xia M."/>
        </authorList>
    </citation>
    <scope>NUCLEOTIDE SEQUENCE</scope>
    <source>
        <strain evidence="4">RN12</strain>
    </source>
</reference>
<accession>A0ABY4S847</accession>
<keyword evidence="2" id="KW-0732">Signal</keyword>
<gene>
    <name evidence="4" type="ORF">MW290_05665</name>
</gene>
<protein>
    <submittedName>
        <fullName evidence="4">PEP-CTERM sorting domain-containing protein</fullName>
    </submittedName>
</protein>
<keyword evidence="1" id="KW-0472">Membrane</keyword>
<dbReference type="NCBIfam" id="TIGR02595">
    <property type="entry name" value="PEP_CTERM"/>
    <property type="match status" value="1"/>
</dbReference>